<dbReference type="SMART" id="SM00504">
    <property type="entry name" value="Ubox"/>
    <property type="match status" value="1"/>
</dbReference>
<dbReference type="InterPro" id="IPR001660">
    <property type="entry name" value="SAM"/>
</dbReference>
<dbReference type="GO" id="GO:1990234">
    <property type="term" value="C:transferase complex"/>
    <property type="evidence" value="ECO:0007669"/>
    <property type="project" value="UniProtKB-ARBA"/>
</dbReference>
<dbReference type="Gene3D" id="2.130.10.10">
    <property type="entry name" value="YVTN repeat-like/Quinoprotein amine dehydrogenase"/>
    <property type="match status" value="2"/>
</dbReference>
<dbReference type="Pfam" id="PF00536">
    <property type="entry name" value="SAM_1"/>
    <property type="match status" value="1"/>
</dbReference>
<organism evidence="8 9">
    <name type="scientific">Dermatophagoides farinae</name>
    <name type="common">American house dust mite</name>
    <dbReference type="NCBI Taxonomy" id="6954"/>
    <lineage>
        <taxon>Eukaryota</taxon>
        <taxon>Metazoa</taxon>
        <taxon>Ecdysozoa</taxon>
        <taxon>Arthropoda</taxon>
        <taxon>Chelicerata</taxon>
        <taxon>Arachnida</taxon>
        <taxon>Acari</taxon>
        <taxon>Acariformes</taxon>
        <taxon>Sarcoptiformes</taxon>
        <taxon>Astigmata</taxon>
        <taxon>Psoroptidia</taxon>
        <taxon>Analgoidea</taxon>
        <taxon>Pyroglyphidae</taxon>
        <taxon>Dermatophagoidinae</taxon>
        <taxon>Dermatophagoides</taxon>
    </lineage>
</organism>
<dbReference type="PRINTS" id="PR00320">
    <property type="entry name" value="GPROTEINBRPT"/>
</dbReference>
<feature type="repeat" description="WD" evidence="4">
    <location>
        <begin position="56"/>
        <end position="97"/>
    </location>
</feature>
<comment type="caution">
    <text evidence="8">The sequence shown here is derived from an EMBL/GenBank/DDBJ whole genome shotgun (WGS) entry which is preliminary data.</text>
</comment>
<evidence type="ECO:0000256" key="2">
    <source>
        <dbReference type="ARBA" id="ARBA00022574"/>
    </source>
</evidence>
<dbReference type="InterPro" id="IPR015943">
    <property type="entry name" value="WD40/YVTN_repeat-like_dom_sf"/>
</dbReference>
<feature type="repeat" description="WD" evidence="4">
    <location>
        <begin position="305"/>
        <end position="339"/>
    </location>
</feature>
<dbReference type="GO" id="GO:0005634">
    <property type="term" value="C:nucleus"/>
    <property type="evidence" value="ECO:0007669"/>
    <property type="project" value="TreeGrafter"/>
</dbReference>
<dbReference type="InterPro" id="IPR013083">
    <property type="entry name" value="Znf_RING/FYVE/PHD"/>
</dbReference>
<feature type="repeat" description="WD" evidence="4">
    <location>
        <begin position="141"/>
        <end position="182"/>
    </location>
</feature>
<evidence type="ECO:0000259" key="7">
    <source>
        <dbReference type="PROSITE" id="PS51698"/>
    </source>
</evidence>
<dbReference type="Gene3D" id="3.30.40.10">
    <property type="entry name" value="Zinc/RING finger domain, C3HC4 (zinc finger)"/>
    <property type="match status" value="1"/>
</dbReference>
<accession>A0A922I180</accession>
<proteinExistence type="predicted"/>
<gene>
    <name evidence="8" type="primary">WDSUB1</name>
    <name evidence="8" type="ORF">DERF_008566</name>
</gene>
<dbReference type="GO" id="GO:0016567">
    <property type="term" value="P:protein ubiquitination"/>
    <property type="evidence" value="ECO:0007669"/>
    <property type="project" value="InterPro"/>
</dbReference>
<dbReference type="EMBL" id="ASGP02000003">
    <property type="protein sequence ID" value="KAH9517953.1"/>
    <property type="molecule type" value="Genomic_DNA"/>
</dbReference>
<dbReference type="PROSITE" id="PS00678">
    <property type="entry name" value="WD_REPEATS_1"/>
    <property type="match status" value="2"/>
</dbReference>
<evidence type="ECO:0000256" key="1">
    <source>
        <dbReference type="ARBA" id="ARBA00020894"/>
    </source>
</evidence>
<dbReference type="SUPFAM" id="SSF47769">
    <property type="entry name" value="SAM/Pointed domain"/>
    <property type="match status" value="1"/>
</dbReference>
<dbReference type="Gene3D" id="1.10.150.50">
    <property type="entry name" value="Transcription Factor, Ets-1"/>
    <property type="match status" value="1"/>
</dbReference>
<feature type="compositionally biased region" description="Low complexity" evidence="5">
    <location>
        <begin position="378"/>
        <end position="394"/>
    </location>
</feature>
<evidence type="ECO:0000313" key="9">
    <source>
        <dbReference type="Proteomes" id="UP000790347"/>
    </source>
</evidence>
<evidence type="ECO:0000313" key="8">
    <source>
        <dbReference type="EMBL" id="KAH9517953.1"/>
    </source>
</evidence>
<evidence type="ECO:0000256" key="5">
    <source>
        <dbReference type="SAM" id="MobiDB-lite"/>
    </source>
</evidence>
<feature type="domain" description="SAM" evidence="6">
    <location>
        <begin position="408"/>
        <end position="472"/>
    </location>
</feature>
<feature type="repeat" description="WD" evidence="4">
    <location>
        <begin position="10"/>
        <end position="50"/>
    </location>
</feature>
<dbReference type="SMART" id="SM00320">
    <property type="entry name" value="WD40"/>
    <property type="match status" value="7"/>
</dbReference>
<keyword evidence="2 4" id="KW-0853">WD repeat</keyword>
<dbReference type="PANTHER" id="PTHR22847">
    <property type="entry name" value="WD40 REPEAT PROTEIN"/>
    <property type="match status" value="1"/>
</dbReference>
<dbReference type="InterPro" id="IPR019775">
    <property type="entry name" value="WD40_repeat_CS"/>
</dbReference>
<evidence type="ECO:0000256" key="4">
    <source>
        <dbReference type="PROSITE-ProRule" id="PRU00221"/>
    </source>
</evidence>
<dbReference type="CDD" id="cd00200">
    <property type="entry name" value="WD40"/>
    <property type="match status" value="1"/>
</dbReference>
<dbReference type="SUPFAM" id="SSF50978">
    <property type="entry name" value="WD40 repeat-like"/>
    <property type="match status" value="1"/>
</dbReference>
<dbReference type="AlphaFoldDB" id="A0A922I180"/>
<dbReference type="InterPro" id="IPR013761">
    <property type="entry name" value="SAM/pointed_sf"/>
</dbReference>
<reference evidence="8" key="1">
    <citation type="submission" date="2013-05" db="EMBL/GenBank/DDBJ databases">
        <authorList>
            <person name="Yim A.K.Y."/>
            <person name="Chan T.F."/>
            <person name="Ji K.M."/>
            <person name="Liu X.Y."/>
            <person name="Zhou J.W."/>
            <person name="Li R.Q."/>
            <person name="Yang K.Y."/>
            <person name="Li J."/>
            <person name="Li M."/>
            <person name="Law P.T.W."/>
            <person name="Wu Y.L."/>
            <person name="Cai Z.L."/>
            <person name="Qin H."/>
            <person name="Bao Y."/>
            <person name="Leung R.K.K."/>
            <person name="Ng P.K.S."/>
            <person name="Zou J."/>
            <person name="Zhong X.J."/>
            <person name="Ran P.X."/>
            <person name="Zhong N.S."/>
            <person name="Liu Z.G."/>
            <person name="Tsui S.K.W."/>
        </authorList>
    </citation>
    <scope>NUCLEOTIDE SEQUENCE</scope>
    <source>
        <strain evidence="8">Derf</strain>
        <tissue evidence="8">Whole organism</tissue>
    </source>
</reference>
<sequence>MSSETLYQILTGHQSDVNWIDFNGHRKLVSCSNDRTIRLWESNDQQYFDKPKLSTLIGHEYGVNCVRYSPFGTIIASASTDGCIILWNSQNGEQVLKMMHESRSAIRVCCFSPSSALLASGADDETLVVWDISTRTRIKTLYKHDAKITGCSFTPDSTYMISCSSSGDLKLWDTKYGNVSYLMTYEVAHDLGVLGCDFSSQYEVNVADGPLQSFYLLATCGNDDLVKLWHISGGLNCSITLSHTLIGHNANVNCCKFSMDGSLLASAYIQDNKCFFLHSNKQKNSGGDKMVIVWDPKIGQMIHRLDGHKRYVTSCAFSDDNQLLASGSNDQTIIVWHLNKIKVKHINIRATTQRQYSDESINNNQSINQQKKMLNKHSLSSSSTSSQEQQQQQQNENGLFRKKFPTEWNPDDVCDWLSSLGLGRYTKIFRKNEIDGPELLHLTHDALLTNLRIEPLGHRNKILRSSLFLKNPLWLNTDEMDNERIHKPMEFCCPITKDVMNDPVVASDGHSYERLAMQKWITDGNVTSPLTNEILASQILTPNYNLRSLIQKFRSTIPPIPLKD</sequence>
<dbReference type="PROSITE" id="PS51698">
    <property type="entry name" value="U_BOX"/>
    <property type="match status" value="1"/>
</dbReference>
<feature type="region of interest" description="Disordered" evidence="5">
    <location>
        <begin position="371"/>
        <end position="396"/>
    </location>
</feature>
<dbReference type="PANTHER" id="PTHR22847:SF637">
    <property type="entry name" value="WD REPEAT DOMAIN 5B"/>
    <property type="match status" value="1"/>
</dbReference>
<dbReference type="GO" id="GO:0004842">
    <property type="term" value="F:ubiquitin-protein transferase activity"/>
    <property type="evidence" value="ECO:0007669"/>
    <property type="project" value="InterPro"/>
</dbReference>
<feature type="domain" description="U-box" evidence="7">
    <location>
        <begin position="486"/>
        <end position="560"/>
    </location>
</feature>
<dbReference type="SMART" id="SM00454">
    <property type="entry name" value="SAM"/>
    <property type="match status" value="1"/>
</dbReference>
<dbReference type="PROSITE" id="PS50105">
    <property type="entry name" value="SAM_DOMAIN"/>
    <property type="match status" value="1"/>
</dbReference>
<dbReference type="Pfam" id="PF04564">
    <property type="entry name" value="U-box"/>
    <property type="match status" value="1"/>
</dbReference>
<dbReference type="PROSITE" id="PS50294">
    <property type="entry name" value="WD_REPEATS_REGION"/>
    <property type="match status" value="5"/>
</dbReference>
<keyword evidence="9" id="KW-1185">Reference proteome</keyword>
<evidence type="ECO:0000259" key="6">
    <source>
        <dbReference type="PROSITE" id="PS50105"/>
    </source>
</evidence>
<dbReference type="InterPro" id="IPR003613">
    <property type="entry name" value="Ubox_domain"/>
</dbReference>
<name>A0A922I180_DERFA</name>
<keyword evidence="3" id="KW-0677">Repeat</keyword>
<dbReference type="InterPro" id="IPR020472">
    <property type="entry name" value="WD40_PAC1"/>
</dbReference>
<evidence type="ECO:0000256" key="3">
    <source>
        <dbReference type="ARBA" id="ARBA00022737"/>
    </source>
</evidence>
<dbReference type="Proteomes" id="UP000790347">
    <property type="component" value="Unassembled WGS sequence"/>
</dbReference>
<dbReference type="Pfam" id="PF00400">
    <property type="entry name" value="WD40"/>
    <property type="match status" value="6"/>
</dbReference>
<dbReference type="InterPro" id="IPR001680">
    <property type="entry name" value="WD40_rpt"/>
</dbReference>
<dbReference type="PROSITE" id="PS50082">
    <property type="entry name" value="WD_REPEATS_2"/>
    <property type="match status" value="5"/>
</dbReference>
<feature type="repeat" description="WD" evidence="4">
    <location>
        <begin position="99"/>
        <end position="140"/>
    </location>
</feature>
<protein>
    <recommendedName>
        <fullName evidence="1">WD repeat, SAM and U-box domain-containing protein 1</fullName>
    </recommendedName>
</protein>
<dbReference type="InterPro" id="IPR036322">
    <property type="entry name" value="WD40_repeat_dom_sf"/>
</dbReference>
<dbReference type="SUPFAM" id="SSF57850">
    <property type="entry name" value="RING/U-box"/>
    <property type="match status" value="1"/>
</dbReference>
<dbReference type="CDD" id="cd16655">
    <property type="entry name" value="RING-Ubox_WDSUB1-like"/>
    <property type="match status" value="1"/>
</dbReference>
<reference evidence="8" key="2">
    <citation type="journal article" date="2022" name="Res Sq">
        <title>Comparative Genomics Reveals Insights into the Divergent Evolution of Astigmatic Mites and Household Pest Adaptations.</title>
        <authorList>
            <person name="Xiong Q."/>
            <person name="Wan A.T.-Y."/>
            <person name="Liu X.-Y."/>
            <person name="Fung C.S.-H."/>
            <person name="Xiao X."/>
            <person name="Malainual N."/>
            <person name="Hou J."/>
            <person name="Wang L."/>
            <person name="Wang M."/>
            <person name="Yang K."/>
            <person name="Cui Y."/>
            <person name="Leung E."/>
            <person name="Nong W."/>
            <person name="Shin S.-K."/>
            <person name="Au S."/>
            <person name="Jeong K.Y."/>
            <person name="Chew F.T."/>
            <person name="Hui J."/>
            <person name="Leung T.F."/>
            <person name="Tungtrongchitr A."/>
            <person name="Zhong N."/>
            <person name="Liu Z."/>
            <person name="Tsui S."/>
        </authorList>
    </citation>
    <scope>NUCLEOTIDE SEQUENCE</scope>
    <source>
        <strain evidence="8">Derf</strain>
        <tissue evidence="8">Whole organism</tissue>
    </source>
</reference>